<protein>
    <submittedName>
        <fullName evidence="2">Uncharacterized protein</fullName>
    </submittedName>
</protein>
<gene>
    <name evidence="2" type="ORF">COW36_13425</name>
</gene>
<accession>A0A2M7G3B1</accession>
<organism evidence="2 3">
    <name type="scientific">bacterium (Candidatus Blackallbacteria) CG17_big_fil_post_rev_8_21_14_2_50_48_46</name>
    <dbReference type="NCBI Taxonomy" id="2014261"/>
    <lineage>
        <taxon>Bacteria</taxon>
        <taxon>Candidatus Blackallbacteria</taxon>
    </lineage>
</organism>
<evidence type="ECO:0000256" key="1">
    <source>
        <dbReference type="ARBA" id="ARBA00023002"/>
    </source>
</evidence>
<reference evidence="2 3" key="1">
    <citation type="submission" date="2017-09" db="EMBL/GenBank/DDBJ databases">
        <title>Depth-based differentiation of microbial function through sediment-hosted aquifers and enrichment of novel symbionts in the deep terrestrial subsurface.</title>
        <authorList>
            <person name="Probst A.J."/>
            <person name="Ladd B."/>
            <person name="Jarett J.K."/>
            <person name="Geller-Mcgrath D.E."/>
            <person name="Sieber C.M."/>
            <person name="Emerson J.B."/>
            <person name="Anantharaman K."/>
            <person name="Thomas B.C."/>
            <person name="Malmstrom R."/>
            <person name="Stieglmeier M."/>
            <person name="Klingl A."/>
            <person name="Woyke T."/>
            <person name="Ryan C.M."/>
            <person name="Banfield J.F."/>
        </authorList>
    </citation>
    <scope>NUCLEOTIDE SEQUENCE [LARGE SCALE GENOMIC DNA]</scope>
    <source>
        <strain evidence="2">CG17_big_fil_post_rev_8_21_14_2_50_48_46</strain>
    </source>
</reference>
<evidence type="ECO:0000313" key="2">
    <source>
        <dbReference type="EMBL" id="PIW16328.1"/>
    </source>
</evidence>
<dbReference type="Gene3D" id="3.40.920.10">
    <property type="entry name" value="Pyruvate-ferredoxin oxidoreductase, PFOR, domain III"/>
    <property type="match status" value="1"/>
</dbReference>
<sequence length="166" mass="18334">MENQPHYRIWISGKGGQGISFLGDLLIHAFIAEKKHARLEVSSEWAIRGGLVIARVFADPAPEATWAAPENFNILLSLDPGAKWIPEARDTEALILNSWDSGAYALAHQHKAQQMLNLLMLGYLLSKCPLFSEDTAAWALKQSLGPTRLKAMPLNLEMLEFGAQLA</sequence>
<proteinExistence type="predicted"/>
<dbReference type="AlphaFoldDB" id="A0A2M7G3B1"/>
<evidence type="ECO:0000313" key="3">
    <source>
        <dbReference type="Proteomes" id="UP000231019"/>
    </source>
</evidence>
<dbReference type="SUPFAM" id="SSF53323">
    <property type="entry name" value="Pyruvate-ferredoxin oxidoreductase, PFOR, domain III"/>
    <property type="match status" value="1"/>
</dbReference>
<dbReference type="InterPro" id="IPR002869">
    <property type="entry name" value="Pyrv_flavodox_OxRed_cen"/>
</dbReference>
<keyword evidence="1" id="KW-0560">Oxidoreductase</keyword>
<dbReference type="EMBL" id="PFFQ01000038">
    <property type="protein sequence ID" value="PIW16328.1"/>
    <property type="molecule type" value="Genomic_DNA"/>
</dbReference>
<name>A0A2M7G3B1_9BACT</name>
<dbReference type="GO" id="GO:0016903">
    <property type="term" value="F:oxidoreductase activity, acting on the aldehyde or oxo group of donors"/>
    <property type="evidence" value="ECO:0007669"/>
    <property type="project" value="InterPro"/>
</dbReference>
<comment type="caution">
    <text evidence="2">The sequence shown here is derived from an EMBL/GenBank/DDBJ whole genome shotgun (WGS) entry which is preliminary data.</text>
</comment>
<dbReference type="Proteomes" id="UP000231019">
    <property type="component" value="Unassembled WGS sequence"/>
</dbReference>